<evidence type="ECO:0000313" key="1">
    <source>
        <dbReference type="EMBL" id="PRZ13616.1"/>
    </source>
</evidence>
<dbReference type="EMBL" id="PVTZ01000008">
    <property type="protein sequence ID" value="PRZ13616.1"/>
    <property type="molecule type" value="Genomic_DNA"/>
</dbReference>
<comment type="caution">
    <text evidence="1">The sequence shown here is derived from an EMBL/GenBank/DDBJ whole genome shotgun (WGS) entry which is preliminary data.</text>
</comment>
<protein>
    <submittedName>
        <fullName evidence="1">Uncharacterized protein</fullName>
    </submittedName>
</protein>
<organism evidence="1 2">
    <name type="scientific">Laceyella sediminis</name>
    <dbReference type="NCBI Taxonomy" id="573074"/>
    <lineage>
        <taxon>Bacteria</taxon>
        <taxon>Bacillati</taxon>
        <taxon>Bacillota</taxon>
        <taxon>Bacilli</taxon>
        <taxon>Bacillales</taxon>
        <taxon>Thermoactinomycetaceae</taxon>
        <taxon>Laceyella</taxon>
    </lineage>
</organism>
<gene>
    <name evidence="1" type="ORF">CLV36_108113</name>
</gene>
<name>A0ABX5EMS3_9BACL</name>
<proteinExistence type="predicted"/>
<accession>A0ABX5EMS3</accession>
<reference evidence="1 2" key="1">
    <citation type="submission" date="2018-03" db="EMBL/GenBank/DDBJ databases">
        <title>Genomic Encyclopedia of Archaeal and Bacterial Type Strains, Phase II (KMG-II): from individual species to whole genera.</title>
        <authorList>
            <person name="Goeker M."/>
        </authorList>
    </citation>
    <scope>NUCLEOTIDE SEQUENCE [LARGE SCALE GENOMIC DNA]</scope>
    <source>
        <strain evidence="1 2">RHA1</strain>
    </source>
</reference>
<dbReference type="RefSeq" id="WP_106342692.1">
    <property type="nucleotide sequence ID" value="NZ_PVTZ01000008.1"/>
</dbReference>
<dbReference type="Proteomes" id="UP000238836">
    <property type="component" value="Unassembled WGS sequence"/>
</dbReference>
<evidence type="ECO:0000313" key="2">
    <source>
        <dbReference type="Proteomes" id="UP000238836"/>
    </source>
</evidence>
<keyword evidence="2" id="KW-1185">Reference proteome</keyword>
<sequence length="73" mass="8658">MIKFWHDIMGKTVVIIHAETQERKDIKVNSELMKSFLSIYEVTLQDLQVVHYDIDLLGLFRENKKREPEKTAP</sequence>